<dbReference type="WBParaSite" id="HPBE_0000103301-mRNA-1">
    <property type="protein sequence ID" value="HPBE_0000103301-mRNA-1"/>
    <property type="gene ID" value="HPBE_0000103301"/>
</dbReference>
<dbReference type="EMBL" id="UZAH01000982">
    <property type="protein sequence ID" value="VDO19416.1"/>
    <property type="molecule type" value="Genomic_DNA"/>
</dbReference>
<organism evidence="2 3">
    <name type="scientific">Heligmosomoides polygyrus</name>
    <name type="common">Parasitic roundworm</name>
    <dbReference type="NCBI Taxonomy" id="6339"/>
    <lineage>
        <taxon>Eukaryota</taxon>
        <taxon>Metazoa</taxon>
        <taxon>Ecdysozoa</taxon>
        <taxon>Nematoda</taxon>
        <taxon>Chromadorea</taxon>
        <taxon>Rhabditida</taxon>
        <taxon>Rhabditina</taxon>
        <taxon>Rhabditomorpha</taxon>
        <taxon>Strongyloidea</taxon>
        <taxon>Heligmosomidae</taxon>
        <taxon>Heligmosomoides</taxon>
    </lineage>
</organism>
<accession>A0A183F4E1</accession>
<name>A0A183F4E1_HELPZ</name>
<sequence length="125" mass="14216">MKTVFRKRNSALILFSSGNTKMQIEFVLVKDRDRNFVTDAKIAPYEMVALQHRPLICTLKIAPLRQKQDGRCGAQKIKRWRTKATKAAVISRVRLPTVTALEETWRKAINAILQAARSELGPTKP</sequence>
<evidence type="ECO:0000313" key="1">
    <source>
        <dbReference type="EMBL" id="VDO19416.1"/>
    </source>
</evidence>
<evidence type="ECO:0000313" key="2">
    <source>
        <dbReference type="Proteomes" id="UP000050761"/>
    </source>
</evidence>
<reference evidence="3" key="2">
    <citation type="submission" date="2019-09" db="UniProtKB">
        <authorList>
            <consortium name="WormBaseParasite"/>
        </authorList>
    </citation>
    <scope>IDENTIFICATION</scope>
</reference>
<proteinExistence type="predicted"/>
<dbReference type="OrthoDB" id="418748at2759"/>
<reference evidence="1 2" key="1">
    <citation type="submission" date="2018-11" db="EMBL/GenBank/DDBJ databases">
        <authorList>
            <consortium name="Pathogen Informatics"/>
        </authorList>
    </citation>
    <scope>NUCLEOTIDE SEQUENCE [LARGE SCALE GENOMIC DNA]</scope>
</reference>
<dbReference type="Proteomes" id="UP000050761">
    <property type="component" value="Unassembled WGS sequence"/>
</dbReference>
<protein>
    <submittedName>
        <fullName evidence="3">Phlebovirus glycoprotein G2 fusion domain-containing protein</fullName>
    </submittedName>
</protein>
<evidence type="ECO:0000313" key="3">
    <source>
        <dbReference type="WBParaSite" id="HPBE_0000103301-mRNA-1"/>
    </source>
</evidence>
<gene>
    <name evidence="1" type="ORF">HPBE_LOCUS1034</name>
</gene>
<dbReference type="AlphaFoldDB" id="A0A183F4E1"/>
<accession>A0A3P7TDU4</accession>
<keyword evidence="2" id="KW-1185">Reference proteome</keyword>